<gene>
    <name evidence="2" type="ORF">Mco01_74210</name>
</gene>
<dbReference type="RefSeq" id="WP_204061418.1">
    <property type="nucleotide sequence ID" value="NZ_BAAAGP010000030.1"/>
</dbReference>
<name>A0ABQ4GBN7_9ACTN</name>
<dbReference type="Proteomes" id="UP000603904">
    <property type="component" value="Unassembled WGS sequence"/>
</dbReference>
<dbReference type="EMBL" id="BOOC01000059">
    <property type="protein sequence ID" value="GIH44421.1"/>
    <property type="molecule type" value="Genomic_DNA"/>
</dbReference>
<feature type="region of interest" description="Disordered" evidence="1">
    <location>
        <begin position="58"/>
        <end position="87"/>
    </location>
</feature>
<protein>
    <submittedName>
        <fullName evidence="2">Uncharacterized protein</fullName>
    </submittedName>
</protein>
<reference evidence="2 3" key="1">
    <citation type="submission" date="2021-01" db="EMBL/GenBank/DDBJ databases">
        <title>Whole genome shotgun sequence of Microbispora corallina NBRC 16416.</title>
        <authorList>
            <person name="Komaki H."/>
            <person name="Tamura T."/>
        </authorList>
    </citation>
    <scope>NUCLEOTIDE SEQUENCE [LARGE SCALE GENOMIC DNA]</scope>
    <source>
        <strain evidence="2 3">NBRC 16416</strain>
    </source>
</reference>
<evidence type="ECO:0000256" key="1">
    <source>
        <dbReference type="SAM" id="MobiDB-lite"/>
    </source>
</evidence>
<keyword evidence="3" id="KW-1185">Reference proteome</keyword>
<evidence type="ECO:0000313" key="2">
    <source>
        <dbReference type="EMBL" id="GIH44421.1"/>
    </source>
</evidence>
<sequence length="225" mass="24102">MPILPAAVVAILTELAAATAVTGSAADLVSLGFTISDHMRGQDGLQWDTYIFKMDTPASDPDDLSPSASARTKRGTGGKSAATPQARKPSLLTADPTWAVPILEIRADTAIAKFVLERYLVDYPDGGTTQIWIARLDNLDGFDSGAGTQAEVAFTGVEVEHGHLLNMRGWVNKWLGPFFHFSLTIFIRAMPVSTLDNPVIPIKSEDVLSAVADITKTSNGFLIKC</sequence>
<evidence type="ECO:0000313" key="3">
    <source>
        <dbReference type="Proteomes" id="UP000603904"/>
    </source>
</evidence>
<accession>A0ABQ4GBN7</accession>
<organism evidence="2 3">
    <name type="scientific">Microbispora corallina</name>
    <dbReference type="NCBI Taxonomy" id="83302"/>
    <lineage>
        <taxon>Bacteria</taxon>
        <taxon>Bacillati</taxon>
        <taxon>Actinomycetota</taxon>
        <taxon>Actinomycetes</taxon>
        <taxon>Streptosporangiales</taxon>
        <taxon>Streptosporangiaceae</taxon>
        <taxon>Microbispora</taxon>
    </lineage>
</organism>
<comment type="caution">
    <text evidence="2">The sequence shown here is derived from an EMBL/GenBank/DDBJ whole genome shotgun (WGS) entry which is preliminary data.</text>
</comment>
<proteinExistence type="predicted"/>